<proteinExistence type="predicted"/>
<organism evidence="3 4">
    <name type="scientific">Rhodosalinus halophilus</name>
    <dbReference type="NCBI Taxonomy" id="2259333"/>
    <lineage>
        <taxon>Bacteria</taxon>
        <taxon>Pseudomonadati</taxon>
        <taxon>Pseudomonadota</taxon>
        <taxon>Alphaproteobacteria</taxon>
        <taxon>Rhodobacterales</taxon>
        <taxon>Paracoccaceae</taxon>
        <taxon>Rhodosalinus</taxon>
    </lineage>
</organism>
<protein>
    <submittedName>
        <fullName evidence="3">Peptide-binding protein</fullName>
    </submittedName>
</protein>
<reference evidence="3 4" key="1">
    <citation type="submission" date="2018-07" db="EMBL/GenBank/DDBJ databases">
        <title>Rhodosalinus sp. strain E84T genomic sequence and assembly.</title>
        <authorList>
            <person name="Liu Z.-W."/>
            <person name="Lu D.-C."/>
        </authorList>
    </citation>
    <scope>NUCLEOTIDE SEQUENCE [LARGE SCALE GENOMIC DNA]</scope>
    <source>
        <strain evidence="3 4">E84</strain>
    </source>
</reference>
<dbReference type="InterPro" id="IPR003646">
    <property type="entry name" value="SH3-like_bac-type"/>
</dbReference>
<evidence type="ECO:0000313" key="4">
    <source>
        <dbReference type="Proteomes" id="UP000253370"/>
    </source>
</evidence>
<keyword evidence="1" id="KW-0732">Signal</keyword>
<accession>A0A365U431</accession>
<sequence>MIRLAAFLILLPLCAAAQSLPALHDVMGVAADDVLNIRAGPSASEPVVGTLAPDAEGVEVIALDAGGGWGRVNTGERSGWASMAYLERQPGQDDDALPVPMGCFGTEPFWSLQVADSGLVFEGVSIDRVETSLATRTRASGLRGRYGFAGWGAREPAGMHGIVRREACSDGMSDRIYGLSLDLLVSAGGTLSQYAGCCSLAR</sequence>
<comment type="caution">
    <text evidence="3">The sequence shown here is derived from an EMBL/GenBank/DDBJ whole genome shotgun (WGS) entry which is preliminary data.</text>
</comment>
<gene>
    <name evidence="3" type="ORF">DRV85_18285</name>
</gene>
<dbReference type="EMBL" id="QNTQ01000030">
    <property type="protein sequence ID" value="RBI82675.1"/>
    <property type="molecule type" value="Genomic_DNA"/>
</dbReference>
<dbReference type="OrthoDB" id="5489750at2"/>
<dbReference type="Proteomes" id="UP000253370">
    <property type="component" value="Unassembled WGS sequence"/>
</dbReference>
<dbReference type="Pfam" id="PF08239">
    <property type="entry name" value="SH3_3"/>
    <property type="match status" value="1"/>
</dbReference>
<feature type="signal peptide" evidence="1">
    <location>
        <begin position="1"/>
        <end position="17"/>
    </location>
</feature>
<feature type="chain" id="PRO_5016901075" evidence="1">
    <location>
        <begin position="18"/>
        <end position="202"/>
    </location>
</feature>
<keyword evidence="4" id="KW-1185">Reference proteome</keyword>
<dbReference type="Gene3D" id="2.30.30.40">
    <property type="entry name" value="SH3 Domains"/>
    <property type="match status" value="1"/>
</dbReference>
<evidence type="ECO:0000259" key="2">
    <source>
        <dbReference type="Pfam" id="PF08239"/>
    </source>
</evidence>
<dbReference type="RefSeq" id="WP_113290914.1">
    <property type="nucleotide sequence ID" value="NZ_QNTQ01000030.1"/>
</dbReference>
<name>A0A365U431_9RHOB</name>
<evidence type="ECO:0000313" key="3">
    <source>
        <dbReference type="EMBL" id="RBI82675.1"/>
    </source>
</evidence>
<dbReference type="AlphaFoldDB" id="A0A365U431"/>
<feature type="domain" description="SH3b" evidence="2">
    <location>
        <begin position="33"/>
        <end position="87"/>
    </location>
</feature>
<evidence type="ECO:0000256" key="1">
    <source>
        <dbReference type="SAM" id="SignalP"/>
    </source>
</evidence>